<comment type="similarity">
    <text evidence="1">Belongs to the glutamate synthase family.</text>
</comment>
<dbReference type="InterPro" id="IPR051394">
    <property type="entry name" value="Glutamate_Synthase"/>
</dbReference>
<dbReference type="Pfam" id="PF01645">
    <property type="entry name" value="Glu_synthase"/>
    <property type="match status" value="1"/>
</dbReference>
<comment type="caution">
    <text evidence="3">The sequence shown here is derived from an EMBL/GenBank/DDBJ whole genome shotgun (WGS) entry which is preliminary data.</text>
</comment>
<dbReference type="EMBL" id="LXQA010077849">
    <property type="protein sequence ID" value="MCI10845.1"/>
    <property type="molecule type" value="Genomic_DNA"/>
</dbReference>
<dbReference type="Gene3D" id="3.20.20.70">
    <property type="entry name" value="Aldolase class I"/>
    <property type="match status" value="1"/>
</dbReference>
<evidence type="ECO:0000313" key="3">
    <source>
        <dbReference type="EMBL" id="MCI10845.1"/>
    </source>
</evidence>
<proteinExistence type="inferred from homology"/>
<dbReference type="InterPro" id="IPR013785">
    <property type="entry name" value="Aldolase_TIM"/>
</dbReference>
<organism evidence="3 4">
    <name type="scientific">Trifolium medium</name>
    <dbReference type="NCBI Taxonomy" id="97028"/>
    <lineage>
        <taxon>Eukaryota</taxon>
        <taxon>Viridiplantae</taxon>
        <taxon>Streptophyta</taxon>
        <taxon>Embryophyta</taxon>
        <taxon>Tracheophyta</taxon>
        <taxon>Spermatophyta</taxon>
        <taxon>Magnoliopsida</taxon>
        <taxon>eudicotyledons</taxon>
        <taxon>Gunneridae</taxon>
        <taxon>Pentapetalae</taxon>
        <taxon>rosids</taxon>
        <taxon>fabids</taxon>
        <taxon>Fabales</taxon>
        <taxon>Fabaceae</taxon>
        <taxon>Papilionoideae</taxon>
        <taxon>50 kb inversion clade</taxon>
        <taxon>NPAAA clade</taxon>
        <taxon>Hologalegina</taxon>
        <taxon>IRL clade</taxon>
        <taxon>Trifolieae</taxon>
        <taxon>Trifolium</taxon>
    </lineage>
</organism>
<dbReference type="PANTHER" id="PTHR43100">
    <property type="entry name" value="GLUTAMATE SYNTHASE [NADPH] SMALL CHAIN"/>
    <property type="match status" value="1"/>
</dbReference>
<feature type="domain" description="Glutamate synthase" evidence="2">
    <location>
        <begin position="2"/>
        <end position="79"/>
    </location>
</feature>
<dbReference type="SUPFAM" id="SSF51395">
    <property type="entry name" value="FMN-linked oxidoreductases"/>
    <property type="match status" value="1"/>
</dbReference>
<feature type="non-terminal residue" evidence="3">
    <location>
        <position position="1"/>
    </location>
</feature>
<evidence type="ECO:0000259" key="2">
    <source>
        <dbReference type="Pfam" id="PF01645"/>
    </source>
</evidence>
<reference evidence="3 4" key="1">
    <citation type="journal article" date="2018" name="Front. Plant Sci.">
        <title>Red Clover (Trifolium pratense) and Zigzag Clover (T. medium) - A Picture of Genomic Similarities and Differences.</title>
        <authorList>
            <person name="Dluhosova J."/>
            <person name="Istvanek J."/>
            <person name="Nedelnik J."/>
            <person name="Repkova J."/>
        </authorList>
    </citation>
    <scope>NUCLEOTIDE SEQUENCE [LARGE SCALE GENOMIC DNA]</scope>
    <source>
        <strain evidence="4">cv. 10/8</strain>
        <tissue evidence="3">Leaf</tissue>
    </source>
</reference>
<name>A0A392PIX0_9FABA</name>
<keyword evidence="4" id="KW-1185">Reference proteome</keyword>
<dbReference type="GO" id="GO:0006537">
    <property type="term" value="P:glutamate biosynthetic process"/>
    <property type="evidence" value="ECO:0007669"/>
    <property type="project" value="InterPro"/>
</dbReference>
<accession>A0A392PIX0</accession>
<dbReference type="GO" id="GO:0015930">
    <property type="term" value="F:glutamate synthase activity"/>
    <property type="evidence" value="ECO:0007669"/>
    <property type="project" value="InterPro"/>
</dbReference>
<evidence type="ECO:0000313" key="4">
    <source>
        <dbReference type="Proteomes" id="UP000265520"/>
    </source>
</evidence>
<evidence type="ECO:0000256" key="1">
    <source>
        <dbReference type="ARBA" id="ARBA00009716"/>
    </source>
</evidence>
<protein>
    <submittedName>
        <fullName evidence="3">Ferredoxin-dependent glutamate synthase 1 chloroplastic-like</fullName>
    </submittedName>
</protein>
<dbReference type="Proteomes" id="UP000265520">
    <property type="component" value="Unassembled WGS sequence"/>
</dbReference>
<dbReference type="PANTHER" id="PTHR43100:SF2">
    <property type="entry name" value="BNAA03G19380D PROTEIN"/>
    <property type="match status" value="1"/>
</dbReference>
<feature type="non-terminal residue" evidence="3">
    <location>
        <position position="103"/>
    </location>
</feature>
<dbReference type="InterPro" id="IPR002932">
    <property type="entry name" value="Glu_synthdom"/>
</dbReference>
<sequence>VLRDLLEFKSDRAPIPVGKVEPALSIVKRFCTGGMSLGAISRETHEAIAIAMNRIGGKSNSGEGGEDPIRWKPLTDVVDGYSPTLPHLKGLQNGDTATSAIKQ</sequence>
<dbReference type="AlphaFoldDB" id="A0A392PIX0"/>